<feature type="transmembrane region" description="Helical" evidence="6">
    <location>
        <begin position="269"/>
        <end position="287"/>
    </location>
</feature>
<proteinExistence type="predicted"/>
<evidence type="ECO:0000313" key="8">
    <source>
        <dbReference type="Proteomes" id="UP000283474"/>
    </source>
</evidence>
<dbReference type="EMBL" id="CP022987">
    <property type="protein sequence ID" value="QAA95365.1"/>
    <property type="molecule type" value="Genomic_DNA"/>
</dbReference>
<dbReference type="InterPro" id="IPR043428">
    <property type="entry name" value="LivM-like"/>
</dbReference>
<feature type="transmembrane region" description="Helical" evidence="6">
    <location>
        <begin position="90"/>
        <end position="111"/>
    </location>
</feature>
<evidence type="ECO:0008006" key="9">
    <source>
        <dbReference type="Google" id="ProtNLM"/>
    </source>
</evidence>
<dbReference type="PANTHER" id="PTHR30482:SF17">
    <property type="entry name" value="ABC TRANSPORTER ATP-BINDING PROTEIN"/>
    <property type="match status" value="1"/>
</dbReference>
<gene>
    <name evidence="7" type="ORF">CKA81_16965</name>
</gene>
<sequence length="333" mass="34956">MKDGTRRTWIFWALGGLALLAYPLVVPDFWVVSVGAQAIVLGLITLSLTFLAAYGGMVSLAQMAVAGVAGYTVAVLGSHSASAGAYVLPWPASVLVGMLAGIVAGLVIGAIAVRSRGIYLLMSTLAIAMIFYYLAQQNTTVLHGFDGIRGVMAPTILGVSLREPRVFYYLCLAIGVMAYLLVVRLVRTPFGLALQGARDDERRMRSLGYQVTLHQVAAFGVAGLLASLGGILNLWYQGGISPGSIGMTSTVGILIMAVIGGLSHPRGAFIGALAYVLIQSFAVDLVGASRFNTLVGCVFLIIVMLSPDGLAGLWQKLFKREAAVKALPSSTST</sequence>
<name>A0A410GGI6_9BURK</name>
<dbReference type="OrthoDB" id="3460090at2"/>
<evidence type="ECO:0000256" key="1">
    <source>
        <dbReference type="ARBA" id="ARBA00004651"/>
    </source>
</evidence>
<evidence type="ECO:0000256" key="5">
    <source>
        <dbReference type="ARBA" id="ARBA00023136"/>
    </source>
</evidence>
<dbReference type="RefSeq" id="WP_128356369.1">
    <property type="nucleotide sequence ID" value="NZ_CP022987.1"/>
</dbReference>
<keyword evidence="8" id="KW-1185">Reference proteome</keyword>
<feature type="transmembrane region" description="Helical" evidence="6">
    <location>
        <begin position="60"/>
        <end position="78"/>
    </location>
</feature>
<feature type="transmembrane region" description="Helical" evidence="6">
    <location>
        <begin position="244"/>
        <end position="262"/>
    </location>
</feature>
<feature type="transmembrane region" description="Helical" evidence="6">
    <location>
        <begin position="166"/>
        <end position="186"/>
    </location>
</feature>
<keyword evidence="2" id="KW-1003">Cell membrane</keyword>
<evidence type="ECO:0000313" key="7">
    <source>
        <dbReference type="EMBL" id="QAA95365.1"/>
    </source>
</evidence>
<dbReference type="CDD" id="cd06581">
    <property type="entry name" value="TM_PBP1_LivM_like"/>
    <property type="match status" value="1"/>
</dbReference>
<dbReference type="PANTHER" id="PTHR30482">
    <property type="entry name" value="HIGH-AFFINITY BRANCHED-CHAIN AMINO ACID TRANSPORT SYSTEM PERMEASE"/>
    <property type="match status" value="1"/>
</dbReference>
<evidence type="ECO:0000256" key="6">
    <source>
        <dbReference type="SAM" id="Phobius"/>
    </source>
</evidence>
<comment type="subcellular location">
    <subcellularLocation>
        <location evidence="1">Cell membrane</location>
        <topology evidence="1">Multi-pass membrane protein</topology>
    </subcellularLocation>
</comment>
<dbReference type="AlphaFoldDB" id="A0A410GGI6"/>
<dbReference type="GO" id="GO:0005886">
    <property type="term" value="C:plasma membrane"/>
    <property type="evidence" value="ECO:0007669"/>
    <property type="project" value="UniProtKB-SubCell"/>
</dbReference>
<feature type="transmembrane region" description="Helical" evidence="6">
    <location>
        <begin position="207"/>
        <end position="232"/>
    </location>
</feature>
<feature type="transmembrane region" description="Helical" evidence="6">
    <location>
        <begin position="118"/>
        <end position="135"/>
    </location>
</feature>
<protein>
    <recommendedName>
        <fullName evidence="9">Branched-chain amino acid ABC transporter permease</fullName>
    </recommendedName>
</protein>
<accession>A0A410GGI6</accession>
<keyword evidence="5 6" id="KW-0472">Membrane</keyword>
<dbReference type="GO" id="GO:0015658">
    <property type="term" value="F:branched-chain amino acid transmembrane transporter activity"/>
    <property type="evidence" value="ECO:0007669"/>
    <property type="project" value="InterPro"/>
</dbReference>
<feature type="transmembrane region" description="Helical" evidence="6">
    <location>
        <begin position="9"/>
        <end position="25"/>
    </location>
</feature>
<dbReference type="Proteomes" id="UP000283474">
    <property type="component" value="Chromosome"/>
</dbReference>
<keyword evidence="3 6" id="KW-0812">Transmembrane</keyword>
<feature type="transmembrane region" description="Helical" evidence="6">
    <location>
        <begin position="31"/>
        <end position="53"/>
    </location>
</feature>
<keyword evidence="4 6" id="KW-1133">Transmembrane helix</keyword>
<feature type="transmembrane region" description="Helical" evidence="6">
    <location>
        <begin position="293"/>
        <end position="314"/>
    </location>
</feature>
<evidence type="ECO:0000256" key="3">
    <source>
        <dbReference type="ARBA" id="ARBA00022692"/>
    </source>
</evidence>
<dbReference type="InterPro" id="IPR001851">
    <property type="entry name" value="ABC_transp_permease"/>
</dbReference>
<organism evidence="7 8">
    <name type="scientific">Pollutimonas thiosulfatoxidans</name>
    <dbReference type="NCBI Taxonomy" id="2028345"/>
    <lineage>
        <taxon>Bacteria</taxon>
        <taxon>Pseudomonadati</taxon>
        <taxon>Pseudomonadota</taxon>
        <taxon>Betaproteobacteria</taxon>
        <taxon>Burkholderiales</taxon>
        <taxon>Alcaligenaceae</taxon>
        <taxon>Pollutimonas</taxon>
    </lineage>
</organism>
<dbReference type="KEGG" id="pus:CKA81_16965"/>
<dbReference type="Pfam" id="PF02653">
    <property type="entry name" value="BPD_transp_2"/>
    <property type="match status" value="1"/>
</dbReference>
<reference evidence="7 8" key="1">
    <citation type="submission" date="2017-08" db="EMBL/GenBank/DDBJ databases">
        <authorList>
            <person name="Park S.-J."/>
            <person name="Kim H."/>
        </authorList>
    </citation>
    <scope>NUCLEOTIDE SEQUENCE [LARGE SCALE GENOMIC DNA]</scope>
    <source>
        <strain evidence="8">ye3</strain>
    </source>
</reference>
<evidence type="ECO:0000256" key="4">
    <source>
        <dbReference type="ARBA" id="ARBA00022989"/>
    </source>
</evidence>
<evidence type="ECO:0000256" key="2">
    <source>
        <dbReference type="ARBA" id="ARBA00022475"/>
    </source>
</evidence>